<dbReference type="NCBIfam" id="TIGR01614">
    <property type="entry name" value="PME_inhib"/>
    <property type="match status" value="1"/>
</dbReference>
<name>A0A8K0HFS3_9ROSA</name>
<dbReference type="GO" id="GO:0046910">
    <property type="term" value="F:pectinesterase inhibitor activity"/>
    <property type="evidence" value="ECO:0007669"/>
    <property type="project" value="UniProtKB-ARBA"/>
</dbReference>
<organism evidence="6 7">
    <name type="scientific">Rhamnella rubrinervis</name>
    <dbReference type="NCBI Taxonomy" id="2594499"/>
    <lineage>
        <taxon>Eukaryota</taxon>
        <taxon>Viridiplantae</taxon>
        <taxon>Streptophyta</taxon>
        <taxon>Embryophyta</taxon>
        <taxon>Tracheophyta</taxon>
        <taxon>Spermatophyta</taxon>
        <taxon>Magnoliopsida</taxon>
        <taxon>eudicotyledons</taxon>
        <taxon>Gunneridae</taxon>
        <taxon>Pentapetalae</taxon>
        <taxon>rosids</taxon>
        <taxon>fabids</taxon>
        <taxon>Rosales</taxon>
        <taxon>Rhamnaceae</taxon>
        <taxon>rhamnoid group</taxon>
        <taxon>Rhamneae</taxon>
        <taxon>Rhamnella</taxon>
    </lineage>
</organism>
<feature type="signal peptide" evidence="4">
    <location>
        <begin position="1"/>
        <end position="24"/>
    </location>
</feature>
<evidence type="ECO:0000259" key="5">
    <source>
        <dbReference type="SMART" id="SM00856"/>
    </source>
</evidence>
<comment type="caution">
    <text evidence="6">The sequence shown here is derived from an EMBL/GenBank/DDBJ whole genome shotgun (WGS) entry which is preliminary data.</text>
</comment>
<dbReference type="PANTHER" id="PTHR35357">
    <property type="entry name" value="OS02G0537100 PROTEIN"/>
    <property type="match status" value="1"/>
</dbReference>
<evidence type="ECO:0000313" key="6">
    <source>
        <dbReference type="EMBL" id="KAF3451921.1"/>
    </source>
</evidence>
<sequence length="182" mass="20264">MALLLYGLGLSAFFIIPIVQPSLASTIHEPRTVLAIEICKKTSNYTFCVESLYADPRTPNADRYTLAYITFGLAYVNATATQDYIAQLLKKKAGHEHDRKQRLRRCQRDYNKAVSSLEAAYNDLNSETFFELADLAGDAARSSKDCQAAFNGTHYHPLGSRNRDLKGLCEICVVVSKLFTGT</sequence>
<evidence type="ECO:0000256" key="3">
    <source>
        <dbReference type="ARBA" id="ARBA00038471"/>
    </source>
</evidence>
<protein>
    <recommendedName>
        <fullName evidence="5">Pectinesterase inhibitor domain-containing protein</fullName>
    </recommendedName>
</protein>
<reference evidence="6" key="1">
    <citation type="submission" date="2020-03" db="EMBL/GenBank/DDBJ databases">
        <title>A high-quality chromosome-level genome assembly of a woody plant with both climbing and erect habits, Rhamnella rubrinervis.</title>
        <authorList>
            <person name="Lu Z."/>
            <person name="Yang Y."/>
            <person name="Zhu X."/>
            <person name="Sun Y."/>
        </authorList>
    </citation>
    <scope>NUCLEOTIDE SEQUENCE</scope>
    <source>
        <strain evidence="6">BYM</strain>
        <tissue evidence="6">Leaf</tissue>
    </source>
</reference>
<dbReference type="Pfam" id="PF04043">
    <property type="entry name" value="PMEI"/>
    <property type="match status" value="1"/>
</dbReference>
<dbReference type="PANTHER" id="PTHR35357:SF8">
    <property type="entry name" value="OS01G0111000 PROTEIN"/>
    <property type="match status" value="1"/>
</dbReference>
<dbReference type="Proteomes" id="UP000796880">
    <property type="component" value="Unassembled WGS sequence"/>
</dbReference>
<dbReference type="SUPFAM" id="SSF101148">
    <property type="entry name" value="Plant invertase/pectin methylesterase inhibitor"/>
    <property type="match status" value="1"/>
</dbReference>
<gene>
    <name evidence="6" type="ORF">FNV43_RR08017</name>
</gene>
<dbReference type="EMBL" id="VOIH02000003">
    <property type="protein sequence ID" value="KAF3451921.1"/>
    <property type="molecule type" value="Genomic_DNA"/>
</dbReference>
<dbReference type="AlphaFoldDB" id="A0A8K0HFS3"/>
<feature type="domain" description="Pectinesterase inhibitor" evidence="5">
    <location>
        <begin position="30"/>
        <end position="175"/>
    </location>
</feature>
<proteinExistence type="inferred from homology"/>
<evidence type="ECO:0000313" key="7">
    <source>
        <dbReference type="Proteomes" id="UP000796880"/>
    </source>
</evidence>
<dbReference type="Gene3D" id="1.20.140.40">
    <property type="entry name" value="Invertase/pectin methylesterase inhibitor family protein"/>
    <property type="match status" value="1"/>
</dbReference>
<dbReference type="InterPro" id="IPR006501">
    <property type="entry name" value="Pectinesterase_inhib_dom"/>
</dbReference>
<keyword evidence="7" id="KW-1185">Reference proteome</keyword>
<feature type="chain" id="PRO_5035476561" description="Pectinesterase inhibitor domain-containing protein" evidence="4">
    <location>
        <begin position="25"/>
        <end position="182"/>
    </location>
</feature>
<dbReference type="CDD" id="cd14859">
    <property type="entry name" value="PMEI_like"/>
    <property type="match status" value="1"/>
</dbReference>
<dbReference type="OrthoDB" id="1899876at2759"/>
<dbReference type="FunFam" id="1.20.140.40:FF:000008">
    <property type="entry name" value="Invertase/pectin methylesterase inhibitor family protein"/>
    <property type="match status" value="1"/>
</dbReference>
<keyword evidence="2" id="KW-1015">Disulfide bond</keyword>
<evidence type="ECO:0000256" key="1">
    <source>
        <dbReference type="ARBA" id="ARBA00022729"/>
    </source>
</evidence>
<dbReference type="SMART" id="SM00856">
    <property type="entry name" value="PMEI"/>
    <property type="match status" value="1"/>
</dbReference>
<keyword evidence="1 4" id="KW-0732">Signal</keyword>
<accession>A0A8K0HFS3</accession>
<dbReference type="InterPro" id="IPR035513">
    <property type="entry name" value="Invertase/methylesterase_inhib"/>
</dbReference>
<evidence type="ECO:0000256" key="2">
    <source>
        <dbReference type="ARBA" id="ARBA00023157"/>
    </source>
</evidence>
<comment type="similarity">
    <text evidence="3">Belongs to the PMEI family.</text>
</comment>
<evidence type="ECO:0000256" key="4">
    <source>
        <dbReference type="SAM" id="SignalP"/>
    </source>
</evidence>